<evidence type="ECO:0000256" key="9">
    <source>
        <dbReference type="PIRNR" id="PIRNR000817"/>
    </source>
</evidence>
<comment type="subcellular location">
    <subcellularLocation>
        <location evidence="2 9">Nucleus</location>
    </subcellularLocation>
</comment>
<evidence type="ECO:0000256" key="5">
    <source>
        <dbReference type="ARBA" id="ARBA00022695"/>
    </source>
</evidence>
<keyword evidence="8 9" id="KW-0539">Nucleus</keyword>
<dbReference type="FunFam" id="3.30.210.10:FF:000003">
    <property type="entry name" value="DNA nucleotidylexotransferase"/>
    <property type="match status" value="1"/>
</dbReference>
<proteinExistence type="inferred from homology"/>
<dbReference type="InterPro" id="IPR043519">
    <property type="entry name" value="NT_sf"/>
</dbReference>
<dbReference type="Gene3D" id="1.10.150.20">
    <property type="entry name" value="5' to 3' exonuclease, C-terminal subdomain"/>
    <property type="match status" value="1"/>
</dbReference>
<reference evidence="12" key="2">
    <citation type="submission" date="2025-09" db="UniProtKB">
        <authorList>
            <consortium name="Ensembl"/>
        </authorList>
    </citation>
    <scope>IDENTIFICATION</scope>
</reference>
<dbReference type="Gene3D" id="3.30.210.10">
    <property type="entry name" value="DNA polymerase, thumb domain"/>
    <property type="match status" value="1"/>
</dbReference>
<dbReference type="InterPro" id="IPR027249">
    <property type="entry name" value="DNA/RNApol_mu"/>
</dbReference>
<comment type="catalytic activity">
    <reaction evidence="9">
        <text>DNA(n) + a 2'-deoxyribonucleoside 5'-triphosphate = DNA(n+1) + diphosphate</text>
        <dbReference type="Rhea" id="RHEA:22508"/>
        <dbReference type="Rhea" id="RHEA-COMP:17339"/>
        <dbReference type="Rhea" id="RHEA-COMP:17340"/>
        <dbReference type="ChEBI" id="CHEBI:33019"/>
        <dbReference type="ChEBI" id="CHEBI:61560"/>
        <dbReference type="ChEBI" id="CHEBI:173112"/>
        <dbReference type="EC" id="2.7.7.7"/>
    </reaction>
</comment>
<dbReference type="InterPro" id="IPR001726">
    <property type="entry name" value="TdT/Mu"/>
</dbReference>
<dbReference type="GO" id="GO:0006303">
    <property type="term" value="P:double-strand break repair via nonhomologous end joining"/>
    <property type="evidence" value="ECO:0007669"/>
    <property type="project" value="TreeGrafter"/>
</dbReference>
<dbReference type="Ensembl" id="ENSCCRT00000196705.1">
    <property type="protein sequence ID" value="ENSCCRP00000101159.1"/>
    <property type="gene ID" value="ENSCCRG00000069298.1"/>
</dbReference>
<reference evidence="12" key="1">
    <citation type="submission" date="2025-08" db="UniProtKB">
        <authorList>
            <consortium name="Ensembl"/>
        </authorList>
    </citation>
    <scope>IDENTIFICATION</scope>
</reference>
<dbReference type="Pfam" id="PF10391">
    <property type="entry name" value="DNA_pol_lambd_f"/>
    <property type="match status" value="1"/>
</dbReference>
<sequence>MFPTALPTRKRRRPEAAFAGGCEEVKFRDVTLFLVERRMGKSRRNFLSNLARSKGFCVDDALSADVTHVVSEGNAAQELWSWLEEQGFRETCDKHVLHISWFTESMSAGRPVPVEIRHYIQVSALEKLIWQRLPLFHYLLDALEVLAENLEFCGNQGPSLAFRRAASVLKSLPEALRCLEETQHLPCLGEHCRAIIEEISECGSCSRVEEILNDERYRTMKLFSSVFGVGPKTAENWFCRGLRTFEQVLNEPSIRLNRMQTAGFLFYEDISKPVSRTEASALKIIVEEAVICVNPSATVSITGGFRRGKEFGHDVDFIIKTPEAGQEDTILPAVIERFKSQSILLYSDLQESTFDLRQLPTHRFEAMDHFSKCFLILKLKGEQETGRDWRAVRVDLVAPPLERYAYALLGWSGSTLFERDLRRFARLERGKLLDNHVLYDKATNTFLPANTEEDIFAHLGLEYIEPWQRNA</sequence>
<organism evidence="12 13">
    <name type="scientific">Cyprinus carpio carpio</name>
    <dbReference type="NCBI Taxonomy" id="630221"/>
    <lineage>
        <taxon>Eukaryota</taxon>
        <taxon>Metazoa</taxon>
        <taxon>Chordata</taxon>
        <taxon>Craniata</taxon>
        <taxon>Vertebrata</taxon>
        <taxon>Euteleostomi</taxon>
        <taxon>Actinopterygii</taxon>
        <taxon>Neopterygii</taxon>
        <taxon>Teleostei</taxon>
        <taxon>Ostariophysi</taxon>
        <taxon>Cypriniformes</taxon>
        <taxon>Cyprinidae</taxon>
        <taxon>Cyprininae</taxon>
        <taxon>Cyprinus</taxon>
    </lineage>
</organism>
<dbReference type="FunFam" id="3.40.50.10190:FF:000035">
    <property type="entry name" value="DNA-directed DNA/RNA polymerase mu"/>
    <property type="match status" value="1"/>
</dbReference>
<evidence type="ECO:0000256" key="6">
    <source>
        <dbReference type="ARBA" id="ARBA00022723"/>
    </source>
</evidence>
<dbReference type="Proteomes" id="UP001108240">
    <property type="component" value="Unplaced"/>
</dbReference>
<dbReference type="PANTHER" id="PTHR11276">
    <property type="entry name" value="DNA POLYMERASE TYPE-X FAMILY MEMBER"/>
    <property type="match status" value="1"/>
</dbReference>
<protein>
    <recommendedName>
        <fullName evidence="9">DNA-directed DNA/RNA polymerase mu</fullName>
        <ecNumber evidence="9">2.7.7.7</ecNumber>
    </recommendedName>
</protein>
<keyword evidence="6 9" id="KW-0479">Metal-binding</keyword>
<dbReference type="GO" id="GO:0046872">
    <property type="term" value="F:metal ion binding"/>
    <property type="evidence" value="ECO:0007669"/>
    <property type="project" value="UniProtKB-UniRule"/>
</dbReference>
<dbReference type="SMART" id="SM00483">
    <property type="entry name" value="POLXc"/>
    <property type="match status" value="1"/>
</dbReference>
<feature type="binding site" evidence="10">
    <location>
        <position position="316"/>
    </location>
    <ligand>
        <name>Mg(2+)</name>
        <dbReference type="ChEBI" id="CHEBI:18420"/>
    </ligand>
</feature>
<evidence type="ECO:0000256" key="10">
    <source>
        <dbReference type="PIRSR" id="PIRSR000817-1"/>
    </source>
</evidence>
<dbReference type="InterPro" id="IPR028207">
    <property type="entry name" value="DNA_pol_B_palm_palm"/>
</dbReference>
<dbReference type="GO" id="GO:0005634">
    <property type="term" value="C:nucleus"/>
    <property type="evidence" value="ECO:0007669"/>
    <property type="project" value="UniProtKB-SubCell"/>
</dbReference>
<dbReference type="CDD" id="cd00141">
    <property type="entry name" value="NT_POLXc"/>
    <property type="match status" value="1"/>
</dbReference>
<dbReference type="InterPro" id="IPR002054">
    <property type="entry name" value="DNA-dir_DNA_pol_X"/>
</dbReference>
<dbReference type="InterPro" id="IPR018944">
    <property type="entry name" value="DNA_pol_lambd_fingers_domain"/>
</dbReference>
<dbReference type="Pfam" id="PF14792">
    <property type="entry name" value="DNA_pol_B_palm"/>
    <property type="match status" value="1"/>
</dbReference>
<keyword evidence="7 9" id="KW-0460">Magnesium</keyword>
<evidence type="ECO:0000313" key="12">
    <source>
        <dbReference type="Ensembl" id="ENSCCRP00000101159.1"/>
    </source>
</evidence>
<dbReference type="PRINTS" id="PR00869">
    <property type="entry name" value="DNAPOLX"/>
</dbReference>
<dbReference type="CDD" id="cd17713">
    <property type="entry name" value="BRCT_polymerase_mu_like"/>
    <property type="match status" value="1"/>
</dbReference>
<dbReference type="PROSITE" id="PS50172">
    <property type="entry name" value="BRCT"/>
    <property type="match status" value="1"/>
</dbReference>
<dbReference type="InterPro" id="IPR001357">
    <property type="entry name" value="BRCT_dom"/>
</dbReference>
<name>A0A9J7X1N6_CYPCA</name>
<feature type="domain" description="BRCT" evidence="11">
    <location>
        <begin position="27"/>
        <end position="119"/>
    </location>
</feature>
<evidence type="ECO:0000256" key="2">
    <source>
        <dbReference type="ARBA" id="ARBA00004123"/>
    </source>
</evidence>
<comment type="cofactor">
    <cofactor evidence="1 9 10">
        <name>Mg(2+)</name>
        <dbReference type="ChEBI" id="CHEBI:18420"/>
    </cofactor>
</comment>
<dbReference type="InterPro" id="IPR022312">
    <property type="entry name" value="DNA_pol_X"/>
</dbReference>
<dbReference type="SMART" id="SM00292">
    <property type="entry name" value="BRCT"/>
    <property type="match status" value="1"/>
</dbReference>
<evidence type="ECO:0000256" key="1">
    <source>
        <dbReference type="ARBA" id="ARBA00001946"/>
    </source>
</evidence>
<evidence type="ECO:0000256" key="7">
    <source>
        <dbReference type="ARBA" id="ARBA00022842"/>
    </source>
</evidence>
<evidence type="ECO:0000313" key="13">
    <source>
        <dbReference type="Proteomes" id="UP001108240"/>
    </source>
</evidence>
<accession>A0A9J7X1N6</accession>
<dbReference type="InterPro" id="IPR027421">
    <property type="entry name" value="DNA_pol_lamdba_lyase_dom_sf"/>
</dbReference>
<dbReference type="PROSITE" id="PS00522">
    <property type="entry name" value="DNA_POLYMERASE_X"/>
    <property type="match status" value="1"/>
</dbReference>
<dbReference type="PIRSF" id="PIRSF501176">
    <property type="entry name" value="DNApol_mu"/>
    <property type="match status" value="1"/>
</dbReference>
<dbReference type="OMA" id="THICTES"/>
<dbReference type="InterPro" id="IPR029398">
    <property type="entry name" value="PolB_thumb"/>
</dbReference>
<dbReference type="GO" id="GO:0003912">
    <property type="term" value="F:DNA nucleotidylexotransferase activity"/>
    <property type="evidence" value="ECO:0007669"/>
    <property type="project" value="TreeGrafter"/>
</dbReference>
<dbReference type="SUPFAM" id="SSF81301">
    <property type="entry name" value="Nucleotidyltransferase"/>
    <property type="match status" value="1"/>
</dbReference>
<dbReference type="Gene3D" id="1.10.150.110">
    <property type="entry name" value="DNA polymerase beta, N-terminal domain-like"/>
    <property type="match status" value="1"/>
</dbReference>
<dbReference type="InterPro" id="IPR036420">
    <property type="entry name" value="BRCT_dom_sf"/>
</dbReference>
<dbReference type="GO" id="GO:0003677">
    <property type="term" value="F:DNA binding"/>
    <property type="evidence" value="ECO:0007669"/>
    <property type="project" value="UniProtKB-UniRule"/>
</dbReference>
<dbReference type="Pfam" id="PF14791">
    <property type="entry name" value="DNA_pol_B_thumb"/>
    <property type="match status" value="1"/>
</dbReference>
<evidence type="ECO:0000256" key="3">
    <source>
        <dbReference type="ARBA" id="ARBA00008323"/>
    </source>
</evidence>
<dbReference type="PRINTS" id="PR00871">
    <property type="entry name" value="DNAPOLXTDT"/>
</dbReference>
<dbReference type="AlphaFoldDB" id="A0A9J7X1N6"/>
<dbReference type="Gene3D" id="3.30.460.10">
    <property type="entry name" value="Beta Polymerase, domain 2"/>
    <property type="match status" value="1"/>
</dbReference>
<dbReference type="InterPro" id="IPR019843">
    <property type="entry name" value="DNA_pol-X_BS"/>
</dbReference>
<dbReference type="InterPro" id="IPR037160">
    <property type="entry name" value="DNA_Pol_thumb_sf"/>
</dbReference>
<dbReference type="PIRSF" id="PIRSF000817">
    <property type="entry name" value="DNA_NT"/>
    <property type="match status" value="1"/>
</dbReference>
<dbReference type="PANTHER" id="PTHR11276:SF21">
    <property type="entry name" value="DNA NUCLEOTIDYLEXOTRANSFERASE"/>
    <property type="match status" value="1"/>
</dbReference>
<keyword evidence="5 9" id="KW-0548">Nucleotidyltransferase</keyword>
<evidence type="ECO:0000256" key="4">
    <source>
        <dbReference type="ARBA" id="ARBA00022679"/>
    </source>
</evidence>
<keyword evidence="4 9" id="KW-0808">Transferase</keyword>
<evidence type="ECO:0000256" key="8">
    <source>
        <dbReference type="ARBA" id="ARBA00023242"/>
    </source>
</evidence>
<comment type="function">
    <text evidence="9">Gap-filling polymerase involved in repair of DNA double-strand breaks by non-homologous end joining (NHEJ).</text>
</comment>
<keyword evidence="13" id="KW-1185">Reference proteome</keyword>
<dbReference type="SUPFAM" id="SSF81585">
    <property type="entry name" value="PsbU/PolX domain-like"/>
    <property type="match status" value="1"/>
</dbReference>
<comment type="similarity">
    <text evidence="3 9">Belongs to the DNA polymerase type-X family.</text>
</comment>
<dbReference type="EC" id="2.7.7.7" evidence="9"/>
<dbReference type="SUPFAM" id="SSF52113">
    <property type="entry name" value="BRCT domain"/>
    <property type="match status" value="1"/>
</dbReference>
<dbReference type="GeneTree" id="ENSGT00940000158584"/>
<feature type="binding site" evidence="10">
    <location>
        <position position="395"/>
    </location>
    <ligand>
        <name>Mg(2+)</name>
        <dbReference type="ChEBI" id="CHEBI:18420"/>
    </ligand>
</feature>
<feature type="binding site" evidence="10">
    <location>
        <position position="314"/>
    </location>
    <ligand>
        <name>Mg(2+)</name>
        <dbReference type="ChEBI" id="CHEBI:18420"/>
    </ligand>
</feature>
<evidence type="ECO:0000259" key="11">
    <source>
        <dbReference type="PROSITE" id="PS50172"/>
    </source>
</evidence>
<dbReference type="FunFam" id="1.10.150.20:FF:000010">
    <property type="entry name" value="DNA polymerase lambda"/>
    <property type="match status" value="1"/>
</dbReference>
<dbReference type="GO" id="GO:0003887">
    <property type="term" value="F:DNA-directed DNA polymerase activity"/>
    <property type="evidence" value="ECO:0007669"/>
    <property type="project" value="UniProtKB-UniRule"/>
</dbReference>
<dbReference type="Pfam" id="PF14716">
    <property type="entry name" value="HHH_8"/>
    <property type="match status" value="1"/>
</dbReference>
<dbReference type="Gene3D" id="3.40.50.10190">
    <property type="entry name" value="BRCT domain"/>
    <property type="match status" value="1"/>
</dbReference>
<dbReference type="InterPro" id="IPR010996">
    <property type="entry name" value="HHH_MUS81"/>
</dbReference>
<dbReference type="SUPFAM" id="SSF47802">
    <property type="entry name" value="DNA polymerase beta, N-terminal domain-like"/>
    <property type="match status" value="1"/>
</dbReference>